<gene>
    <name evidence="1" type="ORF">Anas_09909</name>
</gene>
<proteinExistence type="predicted"/>
<comment type="caution">
    <text evidence="1">The sequence shown here is derived from an EMBL/GenBank/DDBJ whole genome shotgun (WGS) entry which is preliminary data.</text>
</comment>
<feature type="non-terminal residue" evidence="1">
    <location>
        <position position="1"/>
    </location>
</feature>
<evidence type="ECO:0000313" key="1">
    <source>
        <dbReference type="EMBL" id="KAB7502133.1"/>
    </source>
</evidence>
<sequence>TGRDEDDLDCYVCLPYYSGRNATIRGYANNEASTIANDLQVQRSSLRTCQNFMNGDTISKDVGYQRNCGRRDYYECFKKDFYAEERDNSGEYGSWIARGCIPISRKSSFQKYSGLRINYCDEDYCNSSTVNRVEWLDIMLVTSLIFGLKRFI</sequence>
<dbReference type="Proteomes" id="UP000326759">
    <property type="component" value="Unassembled WGS sequence"/>
</dbReference>
<dbReference type="EMBL" id="SEYY01008472">
    <property type="protein sequence ID" value="KAB7502133.1"/>
    <property type="molecule type" value="Genomic_DNA"/>
</dbReference>
<name>A0A5N5T663_9CRUS</name>
<reference evidence="1 2" key="1">
    <citation type="journal article" date="2019" name="PLoS Biol.">
        <title>Sex chromosomes control vertical transmission of feminizing Wolbachia symbionts in an isopod.</title>
        <authorList>
            <person name="Becking T."/>
            <person name="Chebbi M.A."/>
            <person name="Giraud I."/>
            <person name="Moumen B."/>
            <person name="Laverre T."/>
            <person name="Caubet Y."/>
            <person name="Peccoud J."/>
            <person name="Gilbert C."/>
            <person name="Cordaux R."/>
        </authorList>
    </citation>
    <scope>NUCLEOTIDE SEQUENCE [LARGE SCALE GENOMIC DNA]</scope>
    <source>
        <strain evidence="1">ANa2</strain>
        <tissue evidence="1">Whole body excluding digestive tract and cuticle</tissue>
    </source>
</reference>
<accession>A0A5N5T663</accession>
<dbReference type="AlphaFoldDB" id="A0A5N5T663"/>
<organism evidence="1 2">
    <name type="scientific">Armadillidium nasatum</name>
    <dbReference type="NCBI Taxonomy" id="96803"/>
    <lineage>
        <taxon>Eukaryota</taxon>
        <taxon>Metazoa</taxon>
        <taxon>Ecdysozoa</taxon>
        <taxon>Arthropoda</taxon>
        <taxon>Crustacea</taxon>
        <taxon>Multicrustacea</taxon>
        <taxon>Malacostraca</taxon>
        <taxon>Eumalacostraca</taxon>
        <taxon>Peracarida</taxon>
        <taxon>Isopoda</taxon>
        <taxon>Oniscidea</taxon>
        <taxon>Crinocheta</taxon>
        <taxon>Armadillidiidae</taxon>
        <taxon>Armadillidium</taxon>
    </lineage>
</organism>
<keyword evidence="2" id="KW-1185">Reference proteome</keyword>
<evidence type="ECO:0000313" key="2">
    <source>
        <dbReference type="Proteomes" id="UP000326759"/>
    </source>
</evidence>
<protein>
    <submittedName>
        <fullName evidence="1">Uncharacterized protein</fullName>
    </submittedName>
</protein>